<comment type="caution">
    <text evidence="2">The sequence shown here is derived from an EMBL/GenBank/DDBJ whole genome shotgun (WGS) entry which is preliminary data.</text>
</comment>
<protein>
    <submittedName>
        <fullName evidence="2">Uncharacterized protein</fullName>
    </submittedName>
</protein>
<sequence length="198" mass="22129">MLMAAADPYQLPDFDEDNDNDYKGDFPSAARPSARDRTRGSESPEVPPPAPAKQPKWQATLSLPIKRASIRPWNKFRFSNVILRGGSNDKDRNECFLFGECFANAHLNKLRTGGWDTAAKIVTANTWPRRSDSTTIYQGLFAPIACGIFLMDSHNPNRPPGLPRYIEPTTLMSDEEADRAMKASLDPLNAVYNSRTCH</sequence>
<evidence type="ECO:0000313" key="2">
    <source>
        <dbReference type="EMBL" id="RGP70377.1"/>
    </source>
</evidence>
<evidence type="ECO:0000256" key="1">
    <source>
        <dbReference type="SAM" id="MobiDB-lite"/>
    </source>
</evidence>
<reference evidence="2 3" key="1">
    <citation type="journal article" date="2018" name="PLoS Pathog.">
        <title>Evolution of structural diversity of trichothecenes, a family of toxins produced by plant pathogenic and entomopathogenic fungi.</title>
        <authorList>
            <person name="Proctor R.H."/>
            <person name="McCormick S.P."/>
            <person name="Kim H.S."/>
            <person name="Cardoza R.E."/>
            <person name="Stanley A.M."/>
            <person name="Lindo L."/>
            <person name="Kelly A."/>
            <person name="Brown D.W."/>
            <person name="Lee T."/>
            <person name="Vaughan M.M."/>
            <person name="Alexander N.J."/>
            <person name="Busman M."/>
            <person name="Gutierrez S."/>
        </authorList>
    </citation>
    <scope>NUCLEOTIDE SEQUENCE [LARGE SCALE GENOMIC DNA]</scope>
    <source>
        <strain evidence="2 3">NRRL 20695</strain>
    </source>
</reference>
<proteinExistence type="predicted"/>
<dbReference type="EMBL" id="PXOG01000171">
    <property type="protein sequence ID" value="RGP70377.1"/>
    <property type="molecule type" value="Genomic_DNA"/>
</dbReference>
<gene>
    <name evidence="2" type="ORF">FLONG3_7447</name>
</gene>
<organism evidence="2 3">
    <name type="scientific">Fusarium longipes</name>
    <dbReference type="NCBI Taxonomy" id="694270"/>
    <lineage>
        <taxon>Eukaryota</taxon>
        <taxon>Fungi</taxon>
        <taxon>Dikarya</taxon>
        <taxon>Ascomycota</taxon>
        <taxon>Pezizomycotina</taxon>
        <taxon>Sordariomycetes</taxon>
        <taxon>Hypocreomycetidae</taxon>
        <taxon>Hypocreales</taxon>
        <taxon>Nectriaceae</taxon>
        <taxon>Fusarium</taxon>
    </lineage>
</organism>
<keyword evidence="3" id="KW-1185">Reference proteome</keyword>
<accession>A0A395SDZ2</accession>
<feature type="region of interest" description="Disordered" evidence="1">
    <location>
        <begin position="1"/>
        <end position="57"/>
    </location>
</feature>
<dbReference type="Proteomes" id="UP000266234">
    <property type="component" value="Unassembled WGS sequence"/>
</dbReference>
<feature type="compositionally biased region" description="Basic and acidic residues" evidence="1">
    <location>
        <begin position="33"/>
        <end position="42"/>
    </location>
</feature>
<dbReference type="AlphaFoldDB" id="A0A395SDZ2"/>
<evidence type="ECO:0000313" key="3">
    <source>
        <dbReference type="Proteomes" id="UP000266234"/>
    </source>
</evidence>
<name>A0A395SDZ2_9HYPO</name>